<dbReference type="InterPro" id="IPR017871">
    <property type="entry name" value="ABC_transporter-like_CS"/>
</dbReference>
<dbReference type="STRING" id="1802274.A3J58_00110"/>
<dbReference type="CDD" id="cd03235">
    <property type="entry name" value="ABC_Metallic_Cations"/>
    <property type="match status" value="1"/>
</dbReference>
<dbReference type="Proteomes" id="UP000178510">
    <property type="component" value="Unassembled WGS sequence"/>
</dbReference>
<comment type="similarity">
    <text evidence="1">Belongs to the ABC transporter superfamily.</text>
</comment>
<dbReference type="SMART" id="SM00382">
    <property type="entry name" value="AAA"/>
    <property type="match status" value="1"/>
</dbReference>
<organism evidence="6 7">
    <name type="scientific">Candidatus Sungbacteria bacterium RIFCSPHIGHO2_02_FULL_52_23</name>
    <dbReference type="NCBI Taxonomy" id="1802274"/>
    <lineage>
        <taxon>Bacteria</taxon>
        <taxon>Candidatus Sungiibacteriota</taxon>
    </lineage>
</organism>
<dbReference type="SUPFAM" id="SSF52540">
    <property type="entry name" value="P-loop containing nucleoside triphosphate hydrolases"/>
    <property type="match status" value="1"/>
</dbReference>
<feature type="domain" description="ABC transporter" evidence="5">
    <location>
        <begin position="11"/>
        <end position="246"/>
    </location>
</feature>
<reference evidence="6 7" key="1">
    <citation type="journal article" date="2016" name="Nat. Commun.">
        <title>Thousands of microbial genomes shed light on interconnected biogeochemical processes in an aquifer system.</title>
        <authorList>
            <person name="Anantharaman K."/>
            <person name="Brown C.T."/>
            <person name="Hug L.A."/>
            <person name="Sharon I."/>
            <person name="Castelle C.J."/>
            <person name="Probst A.J."/>
            <person name="Thomas B.C."/>
            <person name="Singh A."/>
            <person name="Wilkins M.J."/>
            <person name="Karaoz U."/>
            <person name="Brodie E.L."/>
            <person name="Williams K.H."/>
            <person name="Hubbard S.S."/>
            <person name="Banfield J.F."/>
        </authorList>
    </citation>
    <scope>NUCLEOTIDE SEQUENCE [LARGE SCALE GENOMIC DNA]</scope>
</reference>
<dbReference type="InterPro" id="IPR003593">
    <property type="entry name" value="AAA+_ATPase"/>
</dbReference>
<evidence type="ECO:0000256" key="3">
    <source>
        <dbReference type="ARBA" id="ARBA00022741"/>
    </source>
</evidence>
<dbReference type="PROSITE" id="PS00211">
    <property type="entry name" value="ABC_TRANSPORTER_1"/>
    <property type="match status" value="1"/>
</dbReference>
<accession>A0A1G2KX75</accession>
<dbReference type="PROSITE" id="PS50893">
    <property type="entry name" value="ABC_TRANSPORTER_2"/>
    <property type="match status" value="1"/>
</dbReference>
<dbReference type="AlphaFoldDB" id="A0A1G2KX75"/>
<dbReference type="PANTHER" id="PTHR42734:SF17">
    <property type="entry name" value="METAL TRANSPORT SYSTEM ATP-BINDING PROTEIN TM_0124-RELATED"/>
    <property type="match status" value="1"/>
</dbReference>
<dbReference type="InterPro" id="IPR003439">
    <property type="entry name" value="ABC_transporter-like_ATP-bd"/>
</dbReference>
<dbReference type="FunFam" id="3.40.50.300:FF:000134">
    <property type="entry name" value="Iron-enterobactin ABC transporter ATP-binding protein"/>
    <property type="match status" value="1"/>
</dbReference>
<name>A0A1G2KX75_9BACT</name>
<dbReference type="Pfam" id="PF00005">
    <property type="entry name" value="ABC_tran"/>
    <property type="match status" value="1"/>
</dbReference>
<keyword evidence="2" id="KW-0813">Transport</keyword>
<evidence type="ECO:0000256" key="2">
    <source>
        <dbReference type="ARBA" id="ARBA00022448"/>
    </source>
</evidence>
<evidence type="ECO:0000256" key="4">
    <source>
        <dbReference type="ARBA" id="ARBA00022840"/>
    </source>
</evidence>
<gene>
    <name evidence="6" type="ORF">A3J58_00110</name>
</gene>
<comment type="caution">
    <text evidence="6">The sequence shown here is derived from an EMBL/GenBank/DDBJ whole genome shotgun (WGS) entry which is preliminary data.</text>
</comment>
<dbReference type="InterPro" id="IPR050153">
    <property type="entry name" value="Metal_Ion_Import_ABC"/>
</dbReference>
<dbReference type="EMBL" id="MHQM01000033">
    <property type="protein sequence ID" value="OHA03031.1"/>
    <property type="molecule type" value="Genomic_DNA"/>
</dbReference>
<proteinExistence type="inferred from homology"/>
<dbReference type="InterPro" id="IPR027417">
    <property type="entry name" value="P-loop_NTPase"/>
</dbReference>
<dbReference type="GO" id="GO:0005524">
    <property type="term" value="F:ATP binding"/>
    <property type="evidence" value="ECO:0007669"/>
    <property type="project" value="UniProtKB-KW"/>
</dbReference>
<evidence type="ECO:0000259" key="5">
    <source>
        <dbReference type="PROSITE" id="PS50893"/>
    </source>
</evidence>
<evidence type="ECO:0000256" key="1">
    <source>
        <dbReference type="ARBA" id="ARBA00005417"/>
    </source>
</evidence>
<dbReference type="PANTHER" id="PTHR42734">
    <property type="entry name" value="METAL TRANSPORT SYSTEM ATP-BINDING PROTEIN TM_0124-RELATED"/>
    <property type="match status" value="1"/>
</dbReference>
<dbReference type="GO" id="GO:0016887">
    <property type="term" value="F:ATP hydrolysis activity"/>
    <property type="evidence" value="ECO:0007669"/>
    <property type="project" value="InterPro"/>
</dbReference>
<keyword evidence="3" id="KW-0547">Nucleotide-binding</keyword>
<sequence length="247" mass="27530">MHAVDHTKNSIEISHVSFSYGETEVLRDITFAIHKGDYLGLVGPNGAGKTTLLKIMLGLLAPTSGRVTLFGRDAREFRDWSKIGYVAQKAVNFDKRFPATVFEVVLMGRSGLRGFGRALTREDRAAAERALKTAEMWEHRDRLIGDLSGGEQQRVFIARALVTSPEIIFLDEPTTGVDAQSQEDFYALLRKLNRESQATLVLISHDIDRVLGEAMHIACIDRTLVCHGSPEEYKKEAAAGLEHRHNK</sequence>
<dbReference type="Gene3D" id="3.40.50.300">
    <property type="entry name" value="P-loop containing nucleotide triphosphate hydrolases"/>
    <property type="match status" value="1"/>
</dbReference>
<evidence type="ECO:0000313" key="6">
    <source>
        <dbReference type="EMBL" id="OHA03031.1"/>
    </source>
</evidence>
<protein>
    <submittedName>
        <fullName evidence="6">Zinc ABC transporter ATP-binding protein</fullName>
    </submittedName>
</protein>
<evidence type="ECO:0000313" key="7">
    <source>
        <dbReference type="Proteomes" id="UP000178510"/>
    </source>
</evidence>
<keyword evidence="4 6" id="KW-0067">ATP-binding</keyword>